<name>A0A6A4WY12_AMPAM</name>
<dbReference type="Pfam" id="PF14748">
    <property type="entry name" value="P5CR_dimer"/>
    <property type="match status" value="1"/>
</dbReference>
<keyword evidence="19" id="KW-1185">Reference proteome</keyword>
<dbReference type="InterPro" id="IPR029036">
    <property type="entry name" value="P5CR_dimer"/>
</dbReference>
<dbReference type="PIRSF" id="PIRSF000193">
    <property type="entry name" value="Pyrrol-5-carb_rd"/>
    <property type="match status" value="1"/>
</dbReference>
<evidence type="ECO:0000256" key="14">
    <source>
        <dbReference type="RuleBase" id="RU003903"/>
    </source>
</evidence>
<comment type="similarity">
    <text evidence="3 14">Belongs to the pyrroline-5-carboxylate reductase family.</text>
</comment>
<dbReference type="GO" id="GO:0055129">
    <property type="term" value="P:L-proline biosynthetic process"/>
    <property type="evidence" value="ECO:0007669"/>
    <property type="project" value="UniProtKB-UniPathway"/>
</dbReference>
<comment type="subcellular location">
    <subcellularLocation>
        <location evidence="1">Cytoplasm</location>
    </subcellularLocation>
</comment>
<dbReference type="SUPFAM" id="SSF51735">
    <property type="entry name" value="NAD(P)-binding Rossmann-fold domains"/>
    <property type="match status" value="1"/>
</dbReference>
<dbReference type="NCBIfam" id="TIGR00112">
    <property type="entry name" value="proC"/>
    <property type="match status" value="1"/>
</dbReference>
<dbReference type="EMBL" id="VIIS01000477">
    <property type="protein sequence ID" value="KAF0308580.1"/>
    <property type="molecule type" value="Genomic_DNA"/>
</dbReference>
<dbReference type="Gene3D" id="1.10.3730.10">
    <property type="entry name" value="ProC C-terminal domain-like"/>
    <property type="match status" value="1"/>
</dbReference>
<dbReference type="GO" id="GO:0004735">
    <property type="term" value="F:pyrroline-5-carboxylate reductase activity"/>
    <property type="evidence" value="ECO:0007669"/>
    <property type="project" value="UniProtKB-EC"/>
</dbReference>
<dbReference type="InterPro" id="IPR036291">
    <property type="entry name" value="NAD(P)-bd_dom_sf"/>
</dbReference>
<dbReference type="OrthoDB" id="10263291at2759"/>
<protein>
    <recommendedName>
        <fullName evidence="5 14">Pyrroline-5-carboxylate reductase</fullName>
        <ecNumber evidence="4 14">1.5.1.2</ecNumber>
    </recommendedName>
</protein>
<dbReference type="SUPFAM" id="SSF48179">
    <property type="entry name" value="6-phosphogluconate dehydrogenase C-terminal domain-like"/>
    <property type="match status" value="1"/>
</dbReference>
<evidence type="ECO:0000256" key="8">
    <source>
        <dbReference type="ARBA" id="ARBA00022650"/>
    </source>
</evidence>
<reference evidence="18 19" key="1">
    <citation type="submission" date="2019-07" db="EMBL/GenBank/DDBJ databases">
        <title>Draft genome assembly of a fouling barnacle, Amphibalanus amphitrite (Darwin, 1854): The first reference genome for Thecostraca.</title>
        <authorList>
            <person name="Kim W."/>
        </authorList>
    </citation>
    <scope>NUCLEOTIDE SEQUENCE [LARGE SCALE GENOMIC DNA]</scope>
    <source>
        <strain evidence="18">SNU_AA5</strain>
        <tissue evidence="18">Soma without cirri and trophi</tissue>
    </source>
</reference>
<evidence type="ECO:0000256" key="3">
    <source>
        <dbReference type="ARBA" id="ARBA00005525"/>
    </source>
</evidence>
<evidence type="ECO:0000313" key="19">
    <source>
        <dbReference type="Proteomes" id="UP000440578"/>
    </source>
</evidence>
<dbReference type="FunFam" id="1.10.3730.10:FF:000001">
    <property type="entry name" value="Pyrroline-5-carboxylate reductase"/>
    <property type="match status" value="1"/>
</dbReference>
<keyword evidence="7 14" id="KW-0028">Amino-acid biosynthesis</keyword>
<evidence type="ECO:0000256" key="4">
    <source>
        <dbReference type="ARBA" id="ARBA00012855"/>
    </source>
</evidence>
<feature type="binding site" evidence="13">
    <location>
        <begin position="6"/>
        <end position="11"/>
    </location>
    <ligand>
        <name>NADP(+)</name>
        <dbReference type="ChEBI" id="CHEBI:58349"/>
    </ligand>
</feature>
<gene>
    <name evidence="18" type="primary">PYCR2_1</name>
    <name evidence="17" type="synonym">PYCR2_0</name>
    <name evidence="17" type="ORF">FJT64_009153</name>
    <name evidence="18" type="ORF">FJT64_020190</name>
</gene>
<evidence type="ECO:0000256" key="12">
    <source>
        <dbReference type="ARBA" id="ARBA00052690"/>
    </source>
</evidence>
<accession>A0A6A4WY12</accession>
<dbReference type="InterPro" id="IPR028939">
    <property type="entry name" value="P5C_Rdtase_cat_N"/>
</dbReference>
<evidence type="ECO:0000256" key="2">
    <source>
        <dbReference type="ARBA" id="ARBA00005205"/>
    </source>
</evidence>
<dbReference type="InterPro" id="IPR053790">
    <property type="entry name" value="P5CR-like_CS"/>
</dbReference>
<evidence type="ECO:0000256" key="10">
    <source>
        <dbReference type="ARBA" id="ARBA00023002"/>
    </source>
</evidence>
<dbReference type="Gene3D" id="3.40.50.720">
    <property type="entry name" value="NAD(P)-binding Rossmann-like Domain"/>
    <property type="match status" value="1"/>
</dbReference>
<dbReference type="InterPro" id="IPR008927">
    <property type="entry name" value="6-PGluconate_DH-like_C_sf"/>
</dbReference>
<dbReference type="Pfam" id="PF03807">
    <property type="entry name" value="F420_oxidored"/>
    <property type="match status" value="1"/>
</dbReference>
<evidence type="ECO:0000256" key="1">
    <source>
        <dbReference type="ARBA" id="ARBA00004496"/>
    </source>
</evidence>
<evidence type="ECO:0000256" key="13">
    <source>
        <dbReference type="PIRSR" id="PIRSR000193-1"/>
    </source>
</evidence>
<dbReference type="UniPathway" id="UPA00098">
    <property type="reaction ID" value="UER00361"/>
</dbReference>
<keyword evidence="6" id="KW-0963">Cytoplasm</keyword>
<sequence length="271" mass="28384">MKVGFLGAGKMAQALAKGFTSAGITKASDVIASCPKTDNYLLEEFQKDVPGSMVTNSNTDVVEHADLVLIATKPPIVPRVIQEVNPAVRPRNLLVSIALGIPITNLEQMLPPKTRVIRVMPNTPSLVKAGCTVFSCGSSATEEDGLIAKRCFSSVGFCEEVPEVLIDAVTGLSGSGPAYIYLMLEALADGGVKMGIPRPLAYKLAAHTMIGGAQMVLETGKHPGALKDDVCSPAGCTIEAIYQMEQSGVRGSLIKAVVSAAQKSKETGQRG</sequence>
<dbReference type="InterPro" id="IPR000304">
    <property type="entry name" value="Pyrroline-COOH_reductase"/>
</dbReference>
<keyword evidence="9 13" id="KW-0521">NADP</keyword>
<dbReference type="Proteomes" id="UP000440578">
    <property type="component" value="Unassembled WGS sequence"/>
</dbReference>
<organism evidence="18 19">
    <name type="scientific">Amphibalanus amphitrite</name>
    <name type="common">Striped barnacle</name>
    <name type="synonym">Balanus amphitrite</name>
    <dbReference type="NCBI Taxonomy" id="1232801"/>
    <lineage>
        <taxon>Eukaryota</taxon>
        <taxon>Metazoa</taxon>
        <taxon>Ecdysozoa</taxon>
        <taxon>Arthropoda</taxon>
        <taxon>Crustacea</taxon>
        <taxon>Multicrustacea</taxon>
        <taxon>Cirripedia</taxon>
        <taxon>Thoracica</taxon>
        <taxon>Thoracicalcarea</taxon>
        <taxon>Balanomorpha</taxon>
        <taxon>Balanoidea</taxon>
        <taxon>Balanidae</taxon>
        <taxon>Amphibalaninae</taxon>
        <taxon>Amphibalanus</taxon>
    </lineage>
</organism>
<dbReference type="FunFam" id="3.40.50.720:FF:000190">
    <property type="entry name" value="Pyrroline-5-carboxylate reductase"/>
    <property type="match status" value="1"/>
</dbReference>
<dbReference type="EMBL" id="VIIS01001783">
    <property type="protein sequence ID" value="KAF0292955.1"/>
    <property type="molecule type" value="Genomic_DNA"/>
</dbReference>
<keyword evidence="8 14" id="KW-0641">Proline biosynthesis</keyword>
<dbReference type="PANTHER" id="PTHR11645:SF62">
    <property type="entry name" value="PYRROLINE-5-CARBOXYLATE REDUCTASE"/>
    <property type="match status" value="1"/>
</dbReference>
<dbReference type="PROSITE" id="PS00521">
    <property type="entry name" value="P5CR"/>
    <property type="match status" value="1"/>
</dbReference>
<comment type="catalytic activity">
    <reaction evidence="12 14">
        <text>L-proline + NADP(+) = (S)-1-pyrroline-5-carboxylate + NADPH + 2 H(+)</text>
        <dbReference type="Rhea" id="RHEA:14109"/>
        <dbReference type="ChEBI" id="CHEBI:15378"/>
        <dbReference type="ChEBI" id="CHEBI:17388"/>
        <dbReference type="ChEBI" id="CHEBI:57783"/>
        <dbReference type="ChEBI" id="CHEBI:58349"/>
        <dbReference type="ChEBI" id="CHEBI:60039"/>
        <dbReference type="EC" id="1.5.1.2"/>
    </reaction>
</comment>
<dbReference type="EC" id="1.5.1.2" evidence="4 14"/>
<evidence type="ECO:0000256" key="5">
    <source>
        <dbReference type="ARBA" id="ARBA00021413"/>
    </source>
</evidence>
<feature type="domain" description="Pyrroline-5-carboxylate reductase dimerisation" evidence="16">
    <location>
        <begin position="163"/>
        <end position="266"/>
    </location>
</feature>
<feature type="binding site" evidence="13">
    <location>
        <begin position="71"/>
        <end position="74"/>
    </location>
    <ligand>
        <name>NADP(+)</name>
        <dbReference type="ChEBI" id="CHEBI:58349"/>
    </ligand>
</feature>
<comment type="pathway">
    <text evidence="2 14">Amino-acid biosynthesis; L-proline biosynthesis; L-proline from L-glutamate 5-semialdehyde: step 1/1.</text>
</comment>
<comment type="catalytic activity">
    <reaction evidence="11">
        <text>L-proline + NAD(+) = (S)-1-pyrroline-5-carboxylate + NADH + 2 H(+)</text>
        <dbReference type="Rhea" id="RHEA:14105"/>
        <dbReference type="ChEBI" id="CHEBI:15378"/>
        <dbReference type="ChEBI" id="CHEBI:17388"/>
        <dbReference type="ChEBI" id="CHEBI:57540"/>
        <dbReference type="ChEBI" id="CHEBI:57945"/>
        <dbReference type="ChEBI" id="CHEBI:60039"/>
        <dbReference type="EC" id="1.5.1.2"/>
    </reaction>
</comment>
<evidence type="ECO:0000259" key="15">
    <source>
        <dbReference type="Pfam" id="PF03807"/>
    </source>
</evidence>
<evidence type="ECO:0000313" key="17">
    <source>
        <dbReference type="EMBL" id="KAF0292955.1"/>
    </source>
</evidence>
<dbReference type="PANTHER" id="PTHR11645">
    <property type="entry name" value="PYRROLINE-5-CARBOXYLATE REDUCTASE"/>
    <property type="match status" value="1"/>
</dbReference>
<comment type="caution">
    <text evidence="18">The sequence shown here is derived from an EMBL/GenBank/DDBJ whole genome shotgun (WGS) entry which is preliminary data.</text>
</comment>
<dbReference type="HAMAP" id="MF_01925">
    <property type="entry name" value="P5C_reductase"/>
    <property type="match status" value="1"/>
</dbReference>
<dbReference type="GO" id="GO:0005737">
    <property type="term" value="C:cytoplasm"/>
    <property type="evidence" value="ECO:0007669"/>
    <property type="project" value="UniProtKB-SubCell"/>
</dbReference>
<dbReference type="AlphaFoldDB" id="A0A6A4WY12"/>
<evidence type="ECO:0000256" key="9">
    <source>
        <dbReference type="ARBA" id="ARBA00022857"/>
    </source>
</evidence>
<evidence type="ECO:0000313" key="18">
    <source>
        <dbReference type="EMBL" id="KAF0308580.1"/>
    </source>
</evidence>
<evidence type="ECO:0000256" key="6">
    <source>
        <dbReference type="ARBA" id="ARBA00022490"/>
    </source>
</evidence>
<evidence type="ECO:0000259" key="16">
    <source>
        <dbReference type="Pfam" id="PF14748"/>
    </source>
</evidence>
<keyword evidence="10 14" id="KW-0560">Oxidoreductase</keyword>
<proteinExistence type="inferred from homology"/>
<feature type="binding site" evidence="13">
    <location>
        <position position="58"/>
    </location>
    <ligand>
        <name>NADPH</name>
        <dbReference type="ChEBI" id="CHEBI:57783"/>
    </ligand>
</feature>
<evidence type="ECO:0000256" key="7">
    <source>
        <dbReference type="ARBA" id="ARBA00022605"/>
    </source>
</evidence>
<feature type="domain" description="Pyrroline-5-carboxylate reductase catalytic N-terminal" evidence="15">
    <location>
        <begin position="2"/>
        <end position="99"/>
    </location>
</feature>
<evidence type="ECO:0000256" key="11">
    <source>
        <dbReference type="ARBA" id="ARBA00050547"/>
    </source>
</evidence>